<dbReference type="PANTHER" id="PTHR33325">
    <property type="entry name" value="ZINC FINGER, CCHC-TYPE-RELATED"/>
    <property type="match status" value="1"/>
</dbReference>
<name>A0A1Q3CQ83_CEPFO</name>
<proteinExistence type="predicted"/>
<dbReference type="EMBL" id="BDDD01002633">
    <property type="protein sequence ID" value="GAV82414.1"/>
    <property type="molecule type" value="Genomic_DNA"/>
</dbReference>
<sequence>MLLEKTYQTFDASNVLLQQQYRLHGFKKYRELIGSLLIVEQNNELLLQNHDNRATGSAPIPEVNATSSYFEGRGRGNARQAQNKKGNYNRYGMEGHWYRAYRTAKHWVDLYQASLKIKANKLKQILLVIVILWKLRNQILFHGYNPFGHY</sequence>
<reference evidence="2" key="1">
    <citation type="submission" date="2016-04" db="EMBL/GenBank/DDBJ databases">
        <title>Cephalotus genome sequencing.</title>
        <authorList>
            <person name="Fukushima K."/>
            <person name="Hasebe M."/>
            <person name="Fang X."/>
        </authorList>
    </citation>
    <scope>NUCLEOTIDE SEQUENCE [LARGE SCALE GENOMIC DNA]</scope>
    <source>
        <strain evidence="2">cv. St1</strain>
    </source>
</reference>
<comment type="caution">
    <text evidence="1">The sequence shown here is derived from an EMBL/GenBank/DDBJ whole genome shotgun (WGS) entry which is preliminary data.</text>
</comment>
<dbReference type="Proteomes" id="UP000187406">
    <property type="component" value="Unassembled WGS sequence"/>
</dbReference>
<protein>
    <submittedName>
        <fullName evidence="1">Uncharacterized protein</fullName>
    </submittedName>
</protein>
<evidence type="ECO:0000313" key="2">
    <source>
        <dbReference type="Proteomes" id="UP000187406"/>
    </source>
</evidence>
<keyword evidence="2" id="KW-1185">Reference proteome</keyword>
<dbReference type="InParanoid" id="A0A1Q3CQ83"/>
<gene>
    <name evidence="1" type="ORF">CFOL_v3_25866</name>
</gene>
<dbReference type="AlphaFoldDB" id="A0A1Q3CQ83"/>
<evidence type="ECO:0000313" key="1">
    <source>
        <dbReference type="EMBL" id="GAV82414.1"/>
    </source>
</evidence>
<accession>A0A1Q3CQ83</accession>
<organism evidence="1 2">
    <name type="scientific">Cephalotus follicularis</name>
    <name type="common">Albany pitcher plant</name>
    <dbReference type="NCBI Taxonomy" id="3775"/>
    <lineage>
        <taxon>Eukaryota</taxon>
        <taxon>Viridiplantae</taxon>
        <taxon>Streptophyta</taxon>
        <taxon>Embryophyta</taxon>
        <taxon>Tracheophyta</taxon>
        <taxon>Spermatophyta</taxon>
        <taxon>Magnoliopsida</taxon>
        <taxon>eudicotyledons</taxon>
        <taxon>Gunneridae</taxon>
        <taxon>Pentapetalae</taxon>
        <taxon>rosids</taxon>
        <taxon>fabids</taxon>
        <taxon>Oxalidales</taxon>
        <taxon>Cephalotaceae</taxon>
        <taxon>Cephalotus</taxon>
    </lineage>
</organism>
<dbReference type="PANTHER" id="PTHR33325:SF11">
    <property type="entry name" value="COLD SHOCK DOMAIN-CONTAINING PROTEIN 4-LIKE"/>
    <property type="match status" value="1"/>
</dbReference>